<evidence type="ECO:0000313" key="4">
    <source>
        <dbReference type="Proteomes" id="UP001440599"/>
    </source>
</evidence>
<dbReference type="Pfam" id="PF14285">
    <property type="entry name" value="DUF4367"/>
    <property type="match status" value="1"/>
</dbReference>
<accession>A0ABV1EUS2</accession>
<dbReference type="EMBL" id="JBBMFT010000006">
    <property type="protein sequence ID" value="MEQ2456983.1"/>
    <property type="molecule type" value="Genomic_DNA"/>
</dbReference>
<sequence length="206" mass="22275">MKNEQAYRARMDAIVVTPEMERRVLAGLSRALSRQRQVRWRALAACAAVLMCAAAAGTLPAYLEREPERTPPAVGMHGPVRYTDVAELAGALSYPLALPGALPEGYTLTTVQTLGEEVAELCWSDGTDTIRYRMAPGSGDISGDYTEYPQSQECTVGQWSVTCRGTEGQVFVTVWNGDGYSYSIQSSQGLSLDAVLALVESVEPYA</sequence>
<proteinExistence type="predicted"/>
<evidence type="ECO:0000313" key="3">
    <source>
        <dbReference type="EMBL" id="MEQ2456983.1"/>
    </source>
</evidence>
<keyword evidence="1" id="KW-0472">Membrane</keyword>
<evidence type="ECO:0000256" key="1">
    <source>
        <dbReference type="SAM" id="Phobius"/>
    </source>
</evidence>
<name>A0ABV1EUS2_9FIRM</name>
<dbReference type="Proteomes" id="UP001440599">
    <property type="component" value="Unassembled WGS sequence"/>
</dbReference>
<protein>
    <submittedName>
        <fullName evidence="3">DUF4367 domain-containing protein</fullName>
    </submittedName>
</protein>
<gene>
    <name evidence="3" type="ORF">WMO45_10640</name>
</gene>
<keyword evidence="1" id="KW-1133">Transmembrane helix</keyword>
<keyword evidence="4" id="KW-1185">Reference proteome</keyword>
<feature type="domain" description="DUF4367" evidence="2">
    <location>
        <begin position="99"/>
        <end position="202"/>
    </location>
</feature>
<keyword evidence="1" id="KW-0812">Transmembrane</keyword>
<reference evidence="3 4" key="1">
    <citation type="submission" date="2024-03" db="EMBL/GenBank/DDBJ databases">
        <title>Human intestinal bacterial collection.</title>
        <authorList>
            <person name="Pauvert C."/>
            <person name="Hitch T.C.A."/>
            <person name="Clavel T."/>
        </authorList>
    </citation>
    <scope>NUCLEOTIDE SEQUENCE [LARGE SCALE GENOMIC DNA]</scope>
    <source>
        <strain evidence="3 4">CLA-AP-H34</strain>
    </source>
</reference>
<dbReference type="InterPro" id="IPR025377">
    <property type="entry name" value="DUF4367"/>
</dbReference>
<evidence type="ECO:0000259" key="2">
    <source>
        <dbReference type="Pfam" id="PF14285"/>
    </source>
</evidence>
<feature type="transmembrane region" description="Helical" evidence="1">
    <location>
        <begin position="42"/>
        <end position="63"/>
    </location>
</feature>
<dbReference type="RefSeq" id="WP_349140739.1">
    <property type="nucleotide sequence ID" value="NZ_JBBMFT010000006.1"/>
</dbReference>
<organism evidence="3 4">
    <name type="scientific">Flavonifractor hominis</name>
    <dbReference type="NCBI Taxonomy" id="3133178"/>
    <lineage>
        <taxon>Bacteria</taxon>
        <taxon>Bacillati</taxon>
        <taxon>Bacillota</taxon>
        <taxon>Clostridia</taxon>
        <taxon>Eubacteriales</taxon>
        <taxon>Oscillospiraceae</taxon>
        <taxon>Flavonifractor</taxon>
    </lineage>
</organism>
<comment type="caution">
    <text evidence="3">The sequence shown here is derived from an EMBL/GenBank/DDBJ whole genome shotgun (WGS) entry which is preliminary data.</text>
</comment>